<dbReference type="PANTHER" id="PTHR33866:SF2">
    <property type="entry name" value="S-ADENOSYLMETHIONINE DECARBOXYLASE PROENZYME"/>
    <property type="match status" value="1"/>
</dbReference>
<dbReference type="SUPFAM" id="SSF56276">
    <property type="entry name" value="S-adenosylmethionine decarboxylase"/>
    <property type="match status" value="1"/>
</dbReference>
<comment type="caution">
    <text evidence="11">The sequence shown here is derived from an EMBL/GenBank/DDBJ whole genome shotgun (WGS) entry which is preliminary data.</text>
</comment>
<keyword evidence="6" id="KW-0620">Polyamine biosynthesis</keyword>
<evidence type="ECO:0000313" key="12">
    <source>
        <dbReference type="Proteomes" id="UP000009891"/>
    </source>
</evidence>
<dbReference type="GO" id="GO:0004014">
    <property type="term" value="F:adenosylmethionine decarboxylase activity"/>
    <property type="evidence" value="ECO:0007669"/>
    <property type="project" value="InterPro"/>
</dbReference>
<evidence type="ECO:0000313" key="11">
    <source>
        <dbReference type="EMBL" id="EKU77667.1"/>
    </source>
</evidence>
<protein>
    <recommendedName>
        <fullName evidence="13">S-adenosylmethionine decarboxylase proenzyme</fullName>
    </recommendedName>
</protein>
<keyword evidence="7" id="KW-0865">Zymogen</keyword>
<dbReference type="InterPro" id="IPR016067">
    <property type="entry name" value="S-AdoMet_deCO2ase_core"/>
</dbReference>
<keyword evidence="10" id="KW-0670">Pyruvate</keyword>
<evidence type="ECO:0008006" key="13">
    <source>
        <dbReference type="Google" id="ProtNLM"/>
    </source>
</evidence>
<dbReference type="RefSeq" id="WP_006556770.1">
    <property type="nucleotide sequence ID" value="NZ_JH992938.1"/>
</dbReference>
<keyword evidence="5" id="KW-0745">Spermidine biosynthesis</keyword>
<dbReference type="HOGENOM" id="CLU_125470_1_0_9"/>
<dbReference type="InterPro" id="IPR003826">
    <property type="entry name" value="AdoMetDC_fam_prok"/>
</dbReference>
<dbReference type="PANTHER" id="PTHR33866">
    <property type="entry name" value="S-ADENOSYLMETHIONINE DECARBOXYLASE PROENZYME"/>
    <property type="match status" value="1"/>
</dbReference>
<dbReference type="PATRIC" id="fig|883156.3.peg.1841"/>
<evidence type="ECO:0000256" key="7">
    <source>
        <dbReference type="ARBA" id="ARBA00023145"/>
    </source>
</evidence>
<sequence>MSNAIGTHLLIDLYTCLEDVVNSPLIIQESVTNALEAAQQPIDEISCHVLDNEVVLFAVSPHCHIAVHAYPDMGYVAVDIYTFDLPLQATLIMRVLKQSFGAERVKATSINRGDFGSIRDMKPRKKSSLSAMGRVTRTRMSLKKTGSKLLKSTGKKVFNVIAKKRDPQPRE</sequence>
<dbReference type="Proteomes" id="UP000009891">
    <property type="component" value="Unassembled WGS sequence"/>
</dbReference>
<evidence type="ECO:0000256" key="1">
    <source>
        <dbReference type="ARBA" id="ARBA00001928"/>
    </source>
</evidence>
<evidence type="ECO:0000256" key="10">
    <source>
        <dbReference type="ARBA" id="ARBA00023317"/>
    </source>
</evidence>
<keyword evidence="4" id="KW-0068">Autocatalytic cleavage</keyword>
<keyword evidence="3" id="KW-0210">Decarboxylase</keyword>
<dbReference type="GO" id="GO:0008295">
    <property type="term" value="P:spermidine biosynthetic process"/>
    <property type="evidence" value="ECO:0007669"/>
    <property type="project" value="UniProtKB-KW"/>
</dbReference>
<evidence type="ECO:0000256" key="8">
    <source>
        <dbReference type="ARBA" id="ARBA00023239"/>
    </source>
</evidence>
<evidence type="ECO:0000256" key="3">
    <source>
        <dbReference type="ARBA" id="ARBA00022793"/>
    </source>
</evidence>
<dbReference type="EMBL" id="AHAF01000020">
    <property type="protein sequence ID" value="EKU77667.1"/>
    <property type="molecule type" value="Genomic_DNA"/>
</dbReference>
<dbReference type="AlphaFoldDB" id="K9DFI0"/>
<dbReference type="Pfam" id="PF02675">
    <property type="entry name" value="AdoMet_dc"/>
    <property type="match status" value="1"/>
</dbReference>
<evidence type="ECO:0000256" key="5">
    <source>
        <dbReference type="ARBA" id="ARBA00023066"/>
    </source>
</evidence>
<dbReference type="GO" id="GO:0005829">
    <property type="term" value="C:cytosol"/>
    <property type="evidence" value="ECO:0007669"/>
    <property type="project" value="TreeGrafter"/>
</dbReference>
<keyword evidence="9" id="KW-0704">Schiff base</keyword>
<reference evidence="11 12" key="1">
    <citation type="submission" date="2012-09" db="EMBL/GenBank/DDBJ databases">
        <title>The Genome Sequence of Veillonella ratti ACS-216-V-COL6B.</title>
        <authorList>
            <consortium name="The Broad Institute Genome Sequencing Platform"/>
            <person name="Earl A."/>
            <person name="Ward D."/>
            <person name="Feldgarden M."/>
            <person name="Gevers D."/>
            <person name="Saerens B."/>
            <person name="Vaneechoutte M."/>
            <person name="Walker B."/>
            <person name="Young S.K."/>
            <person name="Zeng Q."/>
            <person name="Gargeya S."/>
            <person name="Fitzgerald M."/>
            <person name="Haas B."/>
            <person name="Abouelleil A."/>
            <person name="Alvarado L."/>
            <person name="Arachchi H.M."/>
            <person name="Berlin A."/>
            <person name="Chapman S.B."/>
            <person name="Goldberg J."/>
            <person name="Griggs A."/>
            <person name="Gujja S."/>
            <person name="Hansen M."/>
            <person name="Howarth C."/>
            <person name="Imamovic A."/>
            <person name="Larimer J."/>
            <person name="McCowen C."/>
            <person name="Montmayeur A."/>
            <person name="Murphy C."/>
            <person name="Neiman D."/>
            <person name="Pearson M."/>
            <person name="Priest M."/>
            <person name="Roberts A."/>
            <person name="Saif S."/>
            <person name="Shea T."/>
            <person name="Sisk P."/>
            <person name="Sykes S."/>
            <person name="Wortman J."/>
            <person name="Nusbaum C."/>
            <person name="Birren B."/>
        </authorList>
    </citation>
    <scope>NUCLEOTIDE SEQUENCE [LARGE SCALE GENOMIC DNA]</scope>
    <source>
        <strain evidence="11 12">ACS-216-V-Col6b</strain>
    </source>
</reference>
<proteinExistence type="predicted"/>
<dbReference type="Gene3D" id="3.60.90.10">
    <property type="entry name" value="S-adenosylmethionine decarboxylase"/>
    <property type="match status" value="1"/>
</dbReference>
<dbReference type="OrthoDB" id="9793120at2"/>
<keyword evidence="8" id="KW-0456">Lyase</keyword>
<keyword evidence="12" id="KW-1185">Reference proteome</keyword>
<evidence type="ECO:0000256" key="9">
    <source>
        <dbReference type="ARBA" id="ARBA00023270"/>
    </source>
</evidence>
<evidence type="ECO:0000256" key="6">
    <source>
        <dbReference type="ARBA" id="ARBA00023115"/>
    </source>
</evidence>
<name>K9DFI0_9FIRM</name>
<dbReference type="eggNOG" id="COG1586">
    <property type="taxonomic scope" value="Bacteria"/>
</dbReference>
<evidence type="ECO:0000256" key="4">
    <source>
        <dbReference type="ARBA" id="ARBA00022813"/>
    </source>
</evidence>
<dbReference type="STRING" id="883156.HMPREF9282_01885"/>
<keyword evidence="2" id="KW-0949">S-adenosyl-L-methionine</keyword>
<evidence type="ECO:0000256" key="2">
    <source>
        <dbReference type="ARBA" id="ARBA00022691"/>
    </source>
</evidence>
<comment type="cofactor">
    <cofactor evidence="1">
        <name>pyruvate</name>
        <dbReference type="ChEBI" id="CHEBI:15361"/>
    </cofactor>
</comment>
<gene>
    <name evidence="11" type="ORF">HMPREF9282_01885</name>
</gene>
<accession>K9DFI0</accession>
<organism evidence="11 12">
    <name type="scientific">Veillonella seminalis ACS-216-V-Col6b</name>
    <dbReference type="NCBI Taxonomy" id="883156"/>
    <lineage>
        <taxon>Bacteria</taxon>
        <taxon>Bacillati</taxon>
        <taxon>Bacillota</taxon>
        <taxon>Negativicutes</taxon>
        <taxon>Veillonellales</taxon>
        <taxon>Veillonellaceae</taxon>
        <taxon>Veillonella</taxon>
    </lineage>
</organism>